<name>A0A0F6R3D2_9CORY</name>
<feature type="transmembrane region" description="Helical" evidence="1">
    <location>
        <begin position="29"/>
        <end position="48"/>
    </location>
</feature>
<feature type="transmembrane region" description="Helical" evidence="1">
    <location>
        <begin position="422"/>
        <end position="445"/>
    </location>
</feature>
<dbReference type="PANTHER" id="PTHR30354">
    <property type="entry name" value="GNT FAMILY GLUCONATE TRANSPORTER"/>
    <property type="match status" value="1"/>
</dbReference>
<dbReference type="NCBIfam" id="TIGR00791">
    <property type="entry name" value="gntP"/>
    <property type="match status" value="1"/>
</dbReference>
<dbReference type="PIRSF" id="PIRSF002746">
    <property type="entry name" value="Gluconate_transporter"/>
    <property type="match status" value="1"/>
</dbReference>
<reference evidence="2 3" key="1">
    <citation type="journal article" date="2015" name="Genome Announc.">
        <title>Complete Genome Sequence of Corynebacterium kutscheri DSM 20755, a Corynebacterial Type Strain with Remarkably Low G+C Content of Chromosomal DNA.</title>
        <authorList>
            <person name="Ruckert C."/>
            <person name="Albersmeier A."/>
            <person name="Winkler A."/>
            <person name="Tauch A."/>
        </authorList>
    </citation>
    <scope>NUCLEOTIDE SEQUENCE [LARGE SCALE GENOMIC DNA]</scope>
    <source>
        <strain evidence="2 3">DSM 20755</strain>
    </source>
</reference>
<feature type="transmembrane region" description="Helical" evidence="1">
    <location>
        <begin position="101"/>
        <end position="134"/>
    </location>
</feature>
<keyword evidence="1" id="KW-0812">Transmembrane</keyword>
<feature type="transmembrane region" description="Helical" evidence="1">
    <location>
        <begin position="302"/>
        <end position="321"/>
    </location>
</feature>
<feature type="transmembrane region" description="Helical" evidence="1">
    <location>
        <begin position="380"/>
        <end position="401"/>
    </location>
</feature>
<feature type="transmembrane region" description="Helical" evidence="1">
    <location>
        <begin position="256"/>
        <end position="281"/>
    </location>
</feature>
<dbReference type="GO" id="GO:0015128">
    <property type="term" value="F:gluconate transmembrane transporter activity"/>
    <property type="evidence" value="ECO:0007669"/>
    <property type="project" value="InterPro"/>
</dbReference>
<dbReference type="RefSeq" id="WP_046440869.1">
    <property type="nucleotide sequence ID" value="NZ_CP011312.1"/>
</dbReference>
<dbReference type="NCBIfam" id="NF007332">
    <property type="entry name" value="PRK09821.1"/>
    <property type="match status" value="1"/>
</dbReference>
<dbReference type="Pfam" id="PF02447">
    <property type="entry name" value="GntP_permease"/>
    <property type="match status" value="1"/>
</dbReference>
<protein>
    <submittedName>
        <fullName evidence="2">Gluconate transporter</fullName>
    </submittedName>
</protein>
<dbReference type="OrthoDB" id="4325159at2"/>
<accession>A0A0F6R3D2</accession>
<dbReference type="KEGG" id="cku:UL82_10420"/>
<dbReference type="STRING" id="35755.UL82_10420"/>
<organism evidence="2 3">
    <name type="scientific">Corynebacterium kutscheri</name>
    <dbReference type="NCBI Taxonomy" id="35755"/>
    <lineage>
        <taxon>Bacteria</taxon>
        <taxon>Bacillati</taxon>
        <taxon>Actinomycetota</taxon>
        <taxon>Actinomycetes</taxon>
        <taxon>Mycobacteriales</taxon>
        <taxon>Corynebacteriaceae</taxon>
        <taxon>Corynebacterium</taxon>
    </lineage>
</organism>
<feature type="transmembrane region" description="Helical" evidence="1">
    <location>
        <begin position="227"/>
        <end position="250"/>
    </location>
</feature>
<evidence type="ECO:0000313" key="3">
    <source>
        <dbReference type="Proteomes" id="UP000033457"/>
    </source>
</evidence>
<dbReference type="AlphaFoldDB" id="A0A0F6R3D2"/>
<feature type="transmembrane region" description="Helical" evidence="1">
    <location>
        <begin position="6"/>
        <end position="24"/>
    </location>
</feature>
<feature type="transmembrane region" description="Helical" evidence="1">
    <location>
        <begin position="141"/>
        <end position="158"/>
    </location>
</feature>
<keyword evidence="1" id="KW-0472">Membrane</keyword>
<dbReference type="GO" id="GO:0005886">
    <property type="term" value="C:plasma membrane"/>
    <property type="evidence" value="ECO:0007669"/>
    <property type="project" value="TreeGrafter"/>
</dbReference>
<proteinExistence type="predicted"/>
<evidence type="ECO:0000313" key="2">
    <source>
        <dbReference type="EMBL" id="AKE42218.1"/>
    </source>
</evidence>
<feature type="transmembrane region" description="Helical" evidence="1">
    <location>
        <begin position="178"/>
        <end position="197"/>
    </location>
</feature>
<evidence type="ECO:0000256" key="1">
    <source>
        <dbReference type="SAM" id="Phobius"/>
    </source>
</evidence>
<feature type="transmembrane region" description="Helical" evidence="1">
    <location>
        <begin position="333"/>
        <end position="351"/>
    </location>
</feature>
<dbReference type="InterPro" id="IPR003474">
    <property type="entry name" value="Glcn_transporter"/>
</dbReference>
<dbReference type="HOGENOM" id="CLU_027949_0_2_11"/>
<dbReference type="Proteomes" id="UP000033457">
    <property type="component" value="Chromosome"/>
</dbReference>
<dbReference type="PANTHER" id="PTHR30354:SF25">
    <property type="entry name" value="INNER MEMBRANE PERMEASE YGBN"/>
    <property type="match status" value="1"/>
</dbReference>
<dbReference type="EMBL" id="CP011312">
    <property type="protein sequence ID" value="AKE42218.1"/>
    <property type="molecule type" value="Genomic_DNA"/>
</dbReference>
<keyword evidence="1" id="KW-1133">Transmembrane helix</keyword>
<sequence>MTGTALLGLGIGAVAVLLLLVIWLRVPAFVALIGVAIATAVVAGIPLADAVSTVTGGVGKTLGSVVVVVGLGAMLGRMIEVSGGAEAVAQYFTTKLGPKKVVAAVTLAAFVLGIPVFFDVGFIILAPIIFGFAAVAKINPLKIGLPVAGAMLTVHVALPPHPGPVAVAGTLEEDPGLMLTFGLPIAALTCVIGYFAAKLFKVDGIKRLASPVEINDSGPTGVAPSPFMIIGLILLPILMIMVGTTGAMLSEPGTSFHSAVSFIGSSPVALLTAVVVAWIFIGRQQKWNLDQGAGIMDSALPAVAVIIFVTGAGGGFANVLVESGIGQVLSDMLIGINMPLILMAFLLSLALRASQGSATVAMLTATGLLVQPIADAGLNTVQVTLIMLSIGFGALGLSHINDSGFWIVTKYLGLSVKQGLKTWTVLSTIFGTAGFCLCWLLYALVG</sequence>
<gene>
    <name evidence="2" type="ORF">UL82_10420</name>
</gene>
<keyword evidence="3" id="KW-1185">Reference proteome</keyword>